<evidence type="ECO:0000313" key="2">
    <source>
        <dbReference type="Proteomes" id="UP001066276"/>
    </source>
</evidence>
<dbReference type="EMBL" id="JANPWB010000006">
    <property type="protein sequence ID" value="KAJ1180289.1"/>
    <property type="molecule type" value="Genomic_DNA"/>
</dbReference>
<reference evidence="1" key="1">
    <citation type="journal article" date="2022" name="bioRxiv">
        <title>Sequencing and chromosome-scale assembly of the giantPleurodeles waltlgenome.</title>
        <authorList>
            <person name="Brown T."/>
            <person name="Elewa A."/>
            <person name="Iarovenko S."/>
            <person name="Subramanian E."/>
            <person name="Araus A.J."/>
            <person name="Petzold A."/>
            <person name="Susuki M."/>
            <person name="Suzuki K.-i.T."/>
            <person name="Hayashi T."/>
            <person name="Toyoda A."/>
            <person name="Oliveira C."/>
            <person name="Osipova E."/>
            <person name="Leigh N.D."/>
            <person name="Simon A."/>
            <person name="Yun M.H."/>
        </authorList>
    </citation>
    <scope>NUCLEOTIDE SEQUENCE</scope>
    <source>
        <strain evidence="1">20211129_DDA</strain>
        <tissue evidence="1">Liver</tissue>
    </source>
</reference>
<dbReference type="AlphaFoldDB" id="A0AAV7TU75"/>
<gene>
    <name evidence="1" type="ORF">NDU88_005511</name>
</gene>
<comment type="caution">
    <text evidence="1">The sequence shown here is derived from an EMBL/GenBank/DDBJ whole genome shotgun (WGS) entry which is preliminary data.</text>
</comment>
<keyword evidence="2" id="KW-1185">Reference proteome</keyword>
<protein>
    <submittedName>
        <fullName evidence="1">Uncharacterized protein</fullName>
    </submittedName>
</protein>
<evidence type="ECO:0000313" key="1">
    <source>
        <dbReference type="EMBL" id="KAJ1180289.1"/>
    </source>
</evidence>
<organism evidence="1 2">
    <name type="scientific">Pleurodeles waltl</name>
    <name type="common">Iberian ribbed newt</name>
    <dbReference type="NCBI Taxonomy" id="8319"/>
    <lineage>
        <taxon>Eukaryota</taxon>
        <taxon>Metazoa</taxon>
        <taxon>Chordata</taxon>
        <taxon>Craniata</taxon>
        <taxon>Vertebrata</taxon>
        <taxon>Euteleostomi</taxon>
        <taxon>Amphibia</taxon>
        <taxon>Batrachia</taxon>
        <taxon>Caudata</taxon>
        <taxon>Salamandroidea</taxon>
        <taxon>Salamandridae</taxon>
        <taxon>Pleurodelinae</taxon>
        <taxon>Pleurodeles</taxon>
    </lineage>
</organism>
<accession>A0AAV7TU75</accession>
<name>A0AAV7TU75_PLEWA</name>
<sequence length="139" mass="15825">MASRARRILAVTERVALYGDNVQRMPTYHHHRGTLLNTADRAQSLSTKDPCLQTPRNRGSCSKTIIPHCQTADNQQSSTRSSRCCILMVEWKRSLARILCTQGLLRSLDRCTWTLARPSQIWIMCHSPINIKGKVLPLR</sequence>
<proteinExistence type="predicted"/>
<dbReference type="Proteomes" id="UP001066276">
    <property type="component" value="Chromosome 3_2"/>
</dbReference>